<comment type="catalytic activity">
    <reaction evidence="1">
        <text>ATP + protein L-histidine = ADP + protein N-phospho-L-histidine.</text>
        <dbReference type="EC" id="2.7.13.3"/>
    </reaction>
</comment>
<name>A0A850H1R2_9SPHN</name>
<dbReference type="CDD" id="cd00082">
    <property type="entry name" value="HisKA"/>
    <property type="match status" value="1"/>
</dbReference>
<protein>
    <recommendedName>
        <fullName evidence="2">histidine kinase</fullName>
        <ecNumber evidence="2">2.7.13.3</ecNumber>
    </recommendedName>
</protein>
<evidence type="ECO:0000313" key="9">
    <source>
        <dbReference type="Proteomes" id="UP000561438"/>
    </source>
</evidence>
<dbReference type="InterPro" id="IPR050736">
    <property type="entry name" value="Sensor_HK_Regulatory"/>
</dbReference>
<dbReference type="InterPro" id="IPR005467">
    <property type="entry name" value="His_kinase_dom"/>
</dbReference>
<dbReference type="InterPro" id="IPR004358">
    <property type="entry name" value="Sig_transdc_His_kin-like_C"/>
</dbReference>
<dbReference type="PANTHER" id="PTHR43711">
    <property type="entry name" value="TWO-COMPONENT HISTIDINE KINASE"/>
    <property type="match status" value="1"/>
</dbReference>
<accession>A0A850H1R2</accession>
<dbReference type="EMBL" id="JABWGV010000001">
    <property type="protein sequence ID" value="NVD43873.1"/>
    <property type="molecule type" value="Genomic_DNA"/>
</dbReference>
<dbReference type="Gene3D" id="1.10.287.130">
    <property type="match status" value="1"/>
</dbReference>
<dbReference type="Gene3D" id="3.30.565.10">
    <property type="entry name" value="Histidine kinase-like ATPase, C-terminal domain"/>
    <property type="match status" value="1"/>
</dbReference>
<evidence type="ECO:0000256" key="5">
    <source>
        <dbReference type="ARBA" id="ARBA00022777"/>
    </source>
</evidence>
<keyword evidence="4" id="KW-0808">Transferase</keyword>
<dbReference type="EC" id="2.7.13.3" evidence="2"/>
<sequence>MLETLQAPLAQARCDRDGVLFEASEPLAGLQRRCGGEMPGPLAIPELLELVRKVTRFGFRLSRQVHAIDGDNAVKAWVDVEPQFDEADGALSHCLIRVLSWQSTPAPREDEVATARKRSEIDRLLAEFTARLDEDQRLLSVEADAPDLEQAVHEMTAGIGLSWLEFAEIDGKVTGNAPHWRLLDGSTCRLPGSERNWRVRLEPLGAGTTRPSGYILYLSAETVLQEAVTIENASRANEPPASIGRDLAPVLRQPITRIIANAETIRTRLAGPIADEYSDYARDIASAGQHLLALIDDLGDLEVVEAEDFTTTPEAVDLAEIARRAAGILSVRARERGINIVVPQKGETEPATGEFRRVLQILLNLLGNAVRYSPEGSEVWLCLDREEGYARVTVADQGAGLNDEEQDKVFEKFERLGRSGDGGSGLGLYISRKIARVMGGDLTVESAPGQGARFTLSVPVT</sequence>
<keyword evidence="3" id="KW-0597">Phosphoprotein</keyword>
<reference evidence="8 9" key="1">
    <citation type="submission" date="2020-06" db="EMBL/GenBank/DDBJ databases">
        <title>Altererythrobacter sp. HHU K3-1.</title>
        <authorList>
            <person name="Zhang D."/>
            <person name="Xue H."/>
        </authorList>
    </citation>
    <scope>NUCLEOTIDE SEQUENCE [LARGE SCALE GENOMIC DNA]</scope>
    <source>
        <strain evidence="8 9">HHU K3-1</strain>
    </source>
</reference>
<keyword evidence="5 8" id="KW-0418">Kinase</keyword>
<evidence type="ECO:0000256" key="4">
    <source>
        <dbReference type="ARBA" id="ARBA00022679"/>
    </source>
</evidence>
<dbReference type="InterPro" id="IPR003594">
    <property type="entry name" value="HATPase_dom"/>
</dbReference>
<dbReference type="SUPFAM" id="SSF55874">
    <property type="entry name" value="ATPase domain of HSP90 chaperone/DNA topoisomerase II/histidine kinase"/>
    <property type="match status" value="1"/>
</dbReference>
<dbReference type="Pfam" id="PF02518">
    <property type="entry name" value="HATPase_c"/>
    <property type="match status" value="1"/>
</dbReference>
<evidence type="ECO:0000256" key="6">
    <source>
        <dbReference type="ARBA" id="ARBA00023012"/>
    </source>
</evidence>
<dbReference type="SMART" id="SM00387">
    <property type="entry name" value="HATPase_c"/>
    <property type="match status" value="1"/>
</dbReference>
<dbReference type="SUPFAM" id="SSF47384">
    <property type="entry name" value="Homodimeric domain of signal transducing histidine kinase"/>
    <property type="match status" value="1"/>
</dbReference>
<dbReference type="AlphaFoldDB" id="A0A850H1R2"/>
<feature type="domain" description="Histidine kinase" evidence="7">
    <location>
        <begin position="246"/>
        <end position="461"/>
    </location>
</feature>
<dbReference type="InterPro" id="IPR036890">
    <property type="entry name" value="HATPase_C_sf"/>
</dbReference>
<evidence type="ECO:0000313" key="8">
    <source>
        <dbReference type="EMBL" id="NVD43873.1"/>
    </source>
</evidence>
<organism evidence="8 9">
    <name type="scientific">Qipengyuania atrilutea</name>
    <dbReference type="NCBI Taxonomy" id="2744473"/>
    <lineage>
        <taxon>Bacteria</taxon>
        <taxon>Pseudomonadati</taxon>
        <taxon>Pseudomonadota</taxon>
        <taxon>Alphaproteobacteria</taxon>
        <taxon>Sphingomonadales</taxon>
        <taxon>Erythrobacteraceae</taxon>
        <taxon>Qipengyuania</taxon>
    </lineage>
</organism>
<dbReference type="Proteomes" id="UP000561438">
    <property type="component" value="Unassembled WGS sequence"/>
</dbReference>
<evidence type="ECO:0000256" key="3">
    <source>
        <dbReference type="ARBA" id="ARBA00022553"/>
    </source>
</evidence>
<evidence type="ECO:0000259" key="7">
    <source>
        <dbReference type="PROSITE" id="PS50109"/>
    </source>
</evidence>
<keyword evidence="6" id="KW-0902">Two-component regulatory system</keyword>
<dbReference type="InterPro" id="IPR036097">
    <property type="entry name" value="HisK_dim/P_sf"/>
</dbReference>
<dbReference type="PRINTS" id="PR00344">
    <property type="entry name" value="BCTRLSENSOR"/>
</dbReference>
<keyword evidence="9" id="KW-1185">Reference proteome</keyword>
<evidence type="ECO:0000256" key="1">
    <source>
        <dbReference type="ARBA" id="ARBA00000085"/>
    </source>
</evidence>
<dbReference type="PROSITE" id="PS50109">
    <property type="entry name" value="HIS_KIN"/>
    <property type="match status" value="1"/>
</dbReference>
<comment type="caution">
    <text evidence="8">The sequence shown here is derived from an EMBL/GenBank/DDBJ whole genome shotgun (WGS) entry which is preliminary data.</text>
</comment>
<dbReference type="PANTHER" id="PTHR43711:SF26">
    <property type="entry name" value="SENSOR HISTIDINE KINASE RCSC"/>
    <property type="match status" value="1"/>
</dbReference>
<dbReference type="InterPro" id="IPR003661">
    <property type="entry name" value="HisK_dim/P_dom"/>
</dbReference>
<dbReference type="RefSeq" id="WP_176266169.1">
    <property type="nucleotide sequence ID" value="NZ_JABWGV010000001.1"/>
</dbReference>
<dbReference type="GO" id="GO:0000155">
    <property type="term" value="F:phosphorelay sensor kinase activity"/>
    <property type="evidence" value="ECO:0007669"/>
    <property type="project" value="InterPro"/>
</dbReference>
<proteinExistence type="predicted"/>
<evidence type="ECO:0000256" key="2">
    <source>
        <dbReference type="ARBA" id="ARBA00012438"/>
    </source>
</evidence>
<gene>
    <name evidence="8" type="ORF">HUV48_02435</name>
</gene>